<keyword evidence="2" id="KW-1133">Transmembrane helix</keyword>
<evidence type="ECO:0000256" key="2">
    <source>
        <dbReference type="SAM" id="Phobius"/>
    </source>
</evidence>
<feature type="region of interest" description="Disordered" evidence="1">
    <location>
        <begin position="182"/>
        <end position="204"/>
    </location>
</feature>
<feature type="transmembrane region" description="Helical" evidence="2">
    <location>
        <begin position="77"/>
        <end position="98"/>
    </location>
</feature>
<comment type="caution">
    <text evidence="3">The sequence shown here is derived from an EMBL/GenBank/DDBJ whole genome shotgun (WGS) entry which is preliminary data.</text>
</comment>
<evidence type="ECO:0000313" key="3">
    <source>
        <dbReference type="EMBL" id="CAK7268924.1"/>
    </source>
</evidence>
<name>A0ABP0DKY1_9PEZI</name>
<organism evidence="3 4">
    <name type="scientific">Sporothrix epigloea</name>
    <dbReference type="NCBI Taxonomy" id="1892477"/>
    <lineage>
        <taxon>Eukaryota</taxon>
        <taxon>Fungi</taxon>
        <taxon>Dikarya</taxon>
        <taxon>Ascomycota</taxon>
        <taxon>Pezizomycotina</taxon>
        <taxon>Sordariomycetes</taxon>
        <taxon>Sordariomycetidae</taxon>
        <taxon>Ophiostomatales</taxon>
        <taxon>Ophiostomataceae</taxon>
        <taxon>Sporothrix</taxon>
    </lineage>
</organism>
<protein>
    <submittedName>
        <fullName evidence="3">Uncharacterized protein</fullName>
    </submittedName>
</protein>
<keyword evidence="2" id="KW-0812">Transmembrane</keyword>
<dbReference type="EMBL" id="CAWUON010000042">
    <property type="protein sequence ID" value="CAK7268924.1"/>
    <property type="molecule type" value="Genomic_DNA"/>
</dbReference>
<proteinExistence type="predicted"/>
<reference evidence="3 4" key="1">
    <citation type="submission" date="2024-01" db="EMBL/GenBank/DDBJ databases">
        <authorList>
            <person name="Allen C."/>
            <person name="Tagirdzhanova G."/>
        </authorList>
    </citation>
    <scope>NUCLEOTIDE SEQUENCE [LARGE SCALE GENOMIC DNA]</scope>
    <source>
        <strain evidence="3 4">CBS 119000</strain>
    </source>
</reference>
<dbReference type="Proteomes" id="UP001642502">
    <property type="component" value="Unassembled WGS sequence"/>
</dbReference>
<feature type="transmembrane region" description="Helical" evidence="2">
    <location>
        <begin position="44"/>
        <end position="71"/>
    </location>
</feature>
<dbReference type="Pfam" id="PF16015">
    <property type="entry name" value="Promethin"/>
    <property type="match status" value="1"/>
</dbReference>
<keyword evidence="4" id="KW-1185">Reference proteome</keyword>
<feature type="transmembrane region" description="Helical" evidence="2">
    <location>
        <begin position="105"/>
        <end position="127"/>
    </location>
</feature>
<evidence type="ECO:0000256" key="1">
    <source>
        <dbReference type="SAM" id="MobiDB-lite"/>
    </source>
</evidence>
<sequence>MERIRDLARGLVQRSYHAVQWTLGRDRTTQIGHWLATFYRDQPLLLGLVVTWLAFCAVPLAVFVVYATVWALVASGVFWAVFLFWAGLGLLFLIPALFVATGFSLVVFLWGAAVYFIGVRILAAVGYQAPFLLGGDEGNAALSTSDNTVDSHKPPDEPSEMSLGKPPSYALLPAHVARSIDMKPPADFGTPPLAPAGEAPISTK</sequence>
<evidence type="ECO:0000313" key="4">
    <source>
        <dbReference type="Proteomes" id="UP001642502"/>
    </source>
</evidence>
<gene>
    <name evidence="3" type="ORF">SEPCBS119000_003307</name>
</gene>
<accession>A0ABP0DKY1</accession>
<keyword evidence="2" id="KW-0472">Membrane</keyword>
<feature type="region of interest" description="Disordered" evidence="1">
    <location>
        <begin position="144"/>
        <end position="168"/>
    </location>
</feature>